<keyword evidence="4" id="KW-1185">Reference proteome</keyword>
<dbReference type="STRING" id="2017.SAMN05444320_11330"/>
<dbReference type="Proteomes" id="UP000184501">
    <property type="component" value="Unassembled WGS sequence"/>
</dbReference>
<protein>
    <submittedName>
        <fullName evidence="3">Uncharacterized protein</fullName>
    </submittedName>
</protein>
<feature type="transmembrane region" description="Helical" evidence="2">
    <location>
        <begin position="12"/>
        <end position="34"/>
    </location>
</feature>
<proteinExistence type="predicted"/>
<dbReference type="EMBL" id="FQVN01000013">
    <property type="protein sequence ID" value="SHG73583.1"/>
    <property type="molecule type" value="Genomic_DNA"/>
</dbReference>
<feature type="region of interest" description="Disordered" evidence="1">
    <location>
        <begin position="46"/>
        <end position="85"/>
    </location>
</feature>
<evidence type="ECO:0000313" key="4">
    <source>
        <dbReference type="Proteomes" id="UP000184501"/>
    </source>
</evidence>
<sequence length="259" mass="27147">MPGRPRVRVRCRGLLPLLAGALAGAVVIALFHLAPGPSFRTIHREQSTVDSSGGGDERELAQRPMPSLPPEAARPQPLSTARGPEPHVLPAATETGRWVPGEFTASTEGALAQLVVLWETALHGADPALVERAYRHLAMPGAPDPATTGVHRTVVALRVHAGAPATGPVPDLRAQYRVTHGLVKGSTDRGRYVVVCVLGEMSVTYQAGAARGGLGDCQAMRWAGVGWRVAPGPLPAPAPHAWPGSDACLAAGYREVRRA</sequence>
<gene>
    <name evidence="3" type="ORF">SAMN05444320_11330</name>
</gene>
<evidence type="ECO:0000256" key="1">
    <source>
        <dbReference type="SAM" id="MobiDB-lite"/>
    </source>
</evidence>
<keyword evidence="2" id="KW-0812">Transmembrane</keyword>
<accession>A0A1M5MA73</accession>
<reference evidence="3 4" key="1">
    <citation type="submission" date="2016-11" db="EMBL/GenBank/DDBJ databases">
        <authorList>
            <person name="Jaros S."/>
            <person name="Januszkiewicz K."/>
            <person name="Wedrychowicz H."/>
        </authorList>
    </citation>
    <scope>NUCLEOTIDE SEQUENCE [LARGE SCALE GENOMIC DNA]</scope>
    <source>
        <strain evidence="3 4">DSM 44523</strain>
    </source>
</reference>
<name>A0A1M5MA73_STRHI</name>
<organism evidence="3 4">
    <name type="scientific">Streptoalloteichus hindustanus</name>
    <dbReference type="NCBI Taxonomy" id="2017"/>
    <lineage>
        <taxon>Bacteria</taxon>
        <taxon>Bacillati</taxon>
        <taxon>Actinomycetota</taxon>
        <taxon>Actinomycetes</taxon>
        <taxon>Pseudonocardiales</taxon>
        <taxon>Pseudonocardiaceae</taxon>
        <taxon>Streptoalloteichus</taxon>
    </lineage>
</organism>
<evidence type="ECO:0000313" key="3">
    <source>
        <dbReference type="EMBL" id="SHG73583.1"/>
    </source>
</evidence>
<keyword evidence="2" id="KW-1133">Transmembrane helix</keyword>
<evidence type="ECO:0000256" key="2">
    <source>
        <dbReference type="SAM" id="Phobius"/>
    </source>
</evidence>
<keyword evidence="2" id="KW-0472">Membrane</keyword>
<dbReference type="AlphaFoldDB" id="A0A1M5MA73"/>